<feature type="compositionally biased region" description="Low complexity" evidence="1">
    <location>
        <begin position="114"/>
        <end position="152"/>
    </location>
</feature>
<evidence type="ECO:0000256" key="1">
    <source>
        <dbReference type="SAM" id="MobiDB-lite"/>
    </source>
</evidence>
<dbReference type="Proteomes" id="UP001141552">
    <property type="component" value="Unassembled WGS sequence"/>
</dbReference>
<reference evidence="2" key="1">
    <citation type="submission" date="2022-02" db="EMBL/GenBank/DDBJ databases">
        <authorList>
            <person name="Henning P.M."/>
            <person name="McCubbin A.G."/>
            <person name="Shore J.S."/>
        </authorList>
    </citation>
    <scope>NUCLEOTIDE SEQUENCE</scope>
    <source>
        <strain evidence="2">F60SS</strain>
        <tissue evidence="2">Leaves</tissue>
    </source>
</reference>
<evidence type="ECO:0000313" key="2">
    <source>
        <dbReference type="EMBL" id="KAJ4828914.1"/>
    </source>
</evidence>
<name>A0A9Q0J5B2_9ROSI</name>
<reference evidence="2" key="2">
    <citation type="journal article" date="2023" name="Plants (Basel)">
        <title>Annotation of the Turnera subulata (Passifloraceae) Draft Genome Reveals the S-Locus Evolved after the Divergence of Turneroideae from Passifloroideae in a Stepwise Manner.</title>
        <authorList>
            <person name="Henning P.M."/>
            <person name="Roalson E.H."/>
            <person name="Mir W."/>
            <person name="McCubbin A.G."/>
            <person name="Shore J.S."/>
        </authorList>
    </citation>
    <scope>NUCLEOTIDE SEQUENCE</scope>
    <source>
        <strain evidence="2">F60SS</strain>
    </source>
</reference>
<protein>
    <submittedName>
        <fullName evidence="2">Uncharacterized protein</fullName>
    </submittedName>
</protein>
<evidence type="ECO:0000313" key="3">
    <source>
        <dbReference type="Proteomes" id="UP001141552"/>
    </source>
</evidence>
<feature type="compositionally biased region" description="Low complexity" evidence="1">
    <location>
        <begin position="79"/>
        <end position="92"/>
    </location>
</feature>
<comment type="caution">
    <text evidence="2">The sequence shown here is derived from an EMBL/GenBank/DDBJ whole genome shotgun (WGS) entry which is preliminary data.</text>
</comment>
<dbReference type="PANTHER" id="PTHR33257:SF46">
    <property type="entry name" value="OVATE FAMILY PROTEIN"/>
    <property type="match status" value="1"/>
</dbReference>
<proteinExistence type="predicted"/>
<accession>A0A9Q0J5B2</accession>
<feature type="compositionally biased region" description="Pro residues" evidence="1">
    <location>
        <begin position="69"/>
        <end position="78"/>
    </location>
</feature>
<gene>
    <name evidence="2" type="ORF">Tsubulata_008086</name>
</gene>
<organism evidence="2 3">
    <name type="scientific">Turnera subulata</name>
    <dbReference type="NCBI Taxonomy" id="218843"/>
    <lineage>
        <taxon>Eukaryota</taxon>
        <taxon>Viridiplantae</taxon>
        <taxon>Streptophyta</taxon>
        <taxon>Embryophyta</taxon>
        <taxon>Tracheophyta</taxon>
        <taxon>Spermatophyta</taxon>
        <taxon>Magnoliopsida</taxon>
        <taxon>eudicotyledons</taxon>
        <taxon>Gunneridae</taxon>
        <taxon>Pentapetalae</taxon>
        <taxon>rosids</taxon>
        <taxon>fabids</taxon>
        <taxon>Malpighiales</taxon>
        <taxon>Passifloraceae</taxon>
        <taxon>Turnera</taxon>
    </lineage>
</organism>
<dbReference type="EMBL" id="JAKUCV010006047">
    <property type="protein sequence ID" value="KAJ4828914.1"/>
    <property type="molecule type" value="Genomic_DNA"/>
</dbReference>
<dbReference type="OrthoDB" id="1741718at2759"/>
<feature type="region of interest" description="Disordered" evidence="1">
    <location>
        <begin position="57"/>
        <end position="188"/>
    </location>
</feature>
<feature type="compositionally biased region" description="Basic and acidic residues" evidence="1">
    <location>
        <begin position="168"/>
        <end position="185"/>
    </location>
</feature>
<sequence length="223" mass="24421">MVTTSTSNHAPKSLKVKLQEDNKVSFSKRLTRNLSMAKEDNYHGGASIAVPFTWESQPGTPKIKFRENPLPPLTPPPSYFYSTPKTTITTTKKPSKHNLLDTIFPTRATRRRSLPVSPAFSSSSSSSSSYSSSQPSSPWSSSGSRHSMPSTPRMVISSRYGVSPGSRKSFESRSLNVDDDHHQEENDCESPVSTLCFGVGRGANARSRSSCYATISKVLLRSV</sequence>
<dbReference type="AlphaFoldDB" id="A0A9Q0J5B2"/>
<dbReference type="PANTHER" id="PTHR33257">
    <property type="entry name" value="OS05G0165500 PROTEIN"/>
    <property type="match status" value="1"/>
</dbReference>
<keyword evidence="3" id="KW-1185">Reference proteome</keyword>